<evidence type="ECO:0000256" key="6">
    <source>
        <dbReference type="ARBA" id="ARBA00022927"/>
    </source>
</evidence>
<dbReference type="GO" id="GO:0005643">
    <property type="term" value="C:nuclear pore"/>
    <property type="evidence" value="ECO:0007669"/>
    <property type="project" value="TreeGrafter"/>
</dbReference>
<dbReference type="InterPro" id="IPR044189">
    <property type="entry name" value="XPO4/7-like"/>
</dbReference>
<evidence type="ECO:0000256" key="7">
    <source>
        <dbReference type="ARBA" id="ARBA00023242"/>
    </source>
</evidence>
<keyword evidence="4" id="KW-0813">Transport</keyword>
<evidence type="ECO:0000313" key="11">
    <source>
        <dbReference type="Proteomes" id="UP001445335"/>
    </source>
</evidence>
<evidence type="ECO:0000256" key="2">
    <source>
        <dbReference type="ARBA" id="ARBA00004496"/>
    </source>
</evidence>
<evidence type="ECO:0000256" key="8">
    <source>
        <dbReference type="ARBA" id="ARBA00040444"/>
    </source>
</evidence>
<dbReference type="Proteomes" id="UP001445335">
    <property type="component" value="Unassembled WGS sequence"/>
</dbReference>
<dbReference type="GO" id="GO:0005049">
    <property type="term" value="F:nuclear export signal receptor activity"/>
    <property type="evidence" value="ECO:0007669"/>
    <property type="project" value="InterPro"/>
</dbReference>
<evidence type="ECO:0000256" key="1">
    <source>
        <dbReference type="ARBA" id="ARBA00004123"/>
    </source>
</evidence>
<keyword evidence="5" id="KW-0963">Cytoplasm</keyword>
<sequence length="1136" mass="116855">MSSNGHHISMEAVQAAIERACAEFEHPATRHQAEATLLAFRNSHNPIAACQHILQHSHSLQARFQAAVTLRDAAVREWALLSPDARLALRRYVLHFVIGHAADPVALVRVQLTAALAALLKRGWADAPLDERRAFFDEVDAAAGSGGPAARRAGLDILEAVVVEFSPATASAMGLAWAHHEHCRAGMEADFLPAVFRHARDVARCGAAAAAKAGADEAGVCAAAVSLLCGVLSWDFRHAHAPLPAYGGGRPSSDGIQVRPGSAWRELLLAPEAADWLLDLLPALRGGATTQPLARSARQLLVLLCSLDGDVFPKAAARGGPEPARDTHLARLLPAALAWAWPPDQALRRAAAEDEGELLDACRALAAAAPVHRAAGFERAAPPGGHCGAGGALGTLGELTRAVVAAGGASEDAAGTWLGDAGEMLLEAWVELLADHALGCHRGAPGASDAEVAAAAGVFAALAEAALAEAAAGATEDEEEGEASAGACGGGDSGGAAGAAGARDATLARAAALGRAAPGAAAALLAGAISERRTHLRHCAQSGSDPSIALEQLCWMLRCGAHLLADPGEGEAPLPPVPVAAAAAAGRPDAVAALASAILEAAALCLDPEARPVISPRLMEAAVWAAARVADTYLLPDDAPISPAMGAALGGGGGEAALEALVRAAHALLTQWSGEVDLHRGVAGRLLPVLVRRRPVAARLARSPAWAALVGAWAFQDAGARALAAPVARLLTQALAAAAAGCADAAAGGRYIEHLMHAVAGELAETAARGDLPKLADRPDVLARVCVLLEALRGAACGTTPRGQAALFALAEACMRPLLALQRAYRQEPAVTCLILRLAGDIVEAHVSYLQPDQARTLCEWVLHLLQLYSAYNLGQVSLAAAASLRAAAVAGAYKDLRALLRLLTHLTQRDLFDFGDDAGPNGASVNVAQVVFLGLDILVPLMTGELLRFPKLARAYFALLAYMLEVYPERVAALPGRQLATLLSTLAFGLGEADAEVVQASLEALAALARFHAASKAAGRPGVPQAEGGAPALASFQEAILRRLLLSDAGRDLVELAADALLPLLMAHPADFQTLGERLLAGQADPALRSALTTALGALTAANGVTASADRANRRRFRANLGQFIADARSIVRTQ</sequence>
<dbReference type="GO" id="GO:0006611">
    <property type="term" value="P:protein export from nucleus"/>
    <property type="evidence" value="ECO:0007669"/>
    <property type="project" value="TreeGrafter"/>
</dbReference>
<keyword evidence="11" id="KW-1185">Reference proteome</keyword>
<dbReference type="PANTHER" id="PTHR12596">
    <property type="entry name" value="EXPORTIN 4,7-RELATED"/>
    <property type="match status" value="1"/>
</dbReference>
<dbReference type="GO" id="GO:0031267">
    <property type="term" value="F:small GTPase binding"/>
    <property type="evidence" value="ECO:0007669"/>
    <property type="project" value="InterPro"/>
</dbReference>
<dbReference type="SUPFAM" id="SSF48371">
    <property type="entry name" value="ARM repeat"/>
    <property type="match status" value="2"/>
</dbReference>
<dbReference type="InterPro" id="IPR011989">
    <property type="entry name" value="ARM-like"/>
</dbReference>
<name>A0AAW1S6V0_9CHLO</name>
<dbReference type="EMBL" id="JALJOU010000009">
    <property type="protein sequence ID" value="KAK9842009.1"/>
    <property type="molecule type" value="Genomic_DNA"/>
</dbReference>
<reference evidence="10 11" key="1">
    <citation type="journal article" date="2024" name="Nat. Commun.">
        <title>Phylogenomics reveals the evolutionary origins of lichenization in chlorophyte algae.</title>
        <authorList>
            <person name="Puginier C."/>
            <person name="Libourel C."/>
            <person name="Otte J."/>
            <person name="Skaloud P."/>
            <person name="Haon M."/>
            <person name="Grisel S."/>
            <person name="Petersen M."/>
            <person name="Berrin J.G."/>
            <person name="Delaux P.M."/>
            <person name="Dal Grande F."/>
            <person name="Keller J."/>
        </authorList>
    </citation>
    <scope>NUCLEOTIDE SEQUENCE [LARGE SCALE GENOMIC DNA]</scope>
    <source>
        <strain evidence="10 11">SAG 245.80</strain>
    </source>
</reference>
<dbReference type="SMART" id="SM00913">
    <property type="entry name" value="IBN_N"/>
    <property type="match status" value="1"/>
</dbReference>
<evidence type="ECO:0000313" key="10">
    <source>
        <dbReference type="EMBL" id="KAK9842009.1"/>
    </source>
</evidence>
<evidence type="ECO:0000259" key="9">
    <source>
        <dbReference type="PROSITE" id="PS50166"/>
    </source>
</evidence>
<dbReference type="Pfam" id="PF03810">
    <property type="entry name" value="IBN_N"/>
    <property type="match status" value="1"/>
</dbReference>
<dbReference type="GO" id="GO:0005737">
    <property type="term" value="C:cytoplasm"/>
    <property type="evidence" value="ECO:0007669"/>
    <property type="project" value="UniProtKB-SubCell"/>
</dbReference>
<proteinExistence type="inferred from homology"/>
<evidence type="ECO:0000256" key="5">
    <source>
        <dbReference type="ARBA" id="ARBA00022490"/>
    </source>
</evidence>
<protein>
    <recommendedName>
        <fullName evidence="8">Exportin-4</fullName>
    </recommendedName>
</protein>
<keyword evidence="7" id="KW-0539">Nucleus</keyword>
<dbReference type="PANTHER" id="PTHR12596:SF1">
    <property type="entry name" value="EXPORTIN-4"/>
    <property type="match status" value="1"/>
</dbReference>
<dbReference type="InterPro" id="IPR001494">
    <property type="entry name" value="Importin-beta_N"/>
</dbReference>
<dbReference type="Gene3D" id="1.25.10.10">
    <property type="entry name" value="Leucine-rich Repeat Variant"/>
    <property type="match status" value="2"/>
</dbReference>
<feature type="domain" description="Importin N-terminal" evidence="9">
    <location>
        <begin position="33"/>
        <end position="99"/>
    </location>
</feature>
<keyword evidence="6" id="KW-0653">Protein transport</keyword>
<comment type="similarity">
    <text evidence="3">Belongs to the exportin family.</text>
</comment>
<evidence type="ECO:0000256" key="4">
    <source>
        <dbReference type="ARBA" id="ARBA00022448"/>
    </source>
</evidence>
<evidence type="ECO:0000256" key="3">
    <source>
        <dbReference type="ARBA" id="ARBA00009466"/>
    </source>
</evidence>
<organism evidence="10 11">
    <name type="scientific">Elliptochloris bilobata</name>
    <dbReference type="NCBI Taxonomy" id="381761"/>
    <lineage>
        <taxon>Eukaryota</taxon>
        <taxon>Viridiplantae</taxon>
        <taxon>Chlorophyta</taxon>
        <taxon>core chlorophytes</taxon>
        <taxon>Trebouxiophyceae</taxon>
        <taxon>Trebouxiophyceae incertae sedis</taxon>
        <taxon>Elliptochloris clade</taxon>
        <taxon>Elliptochloris</taxon>
    </lineage>
</organism>
<dbReference type="PROSITE" id="PS50166">
    <property type="entry name" value="IMPORTIN_B_NT"/>
    <property type="match status" value="1"/>
</dbReference>
<comment type="caution">
    <text evidence="10">The sequence shown here is derived from an EMBL/GenBank/DDBJ whole genome shotgun (WGS) entry which is preliminary data.</text>
</comment>
<gene>
    <name evidence="10" type="ORF">WJX81_004086</name>
</gene>
<dbReference type="AlphaFoldDB" id="A0AAW1S6V0"/>
<accession>A0AAW1S6V0</accession>
<comment type="subcellular location">
    <subcellularLocation>
        <location evidence="2">Cytoplasm</location>
    </subcellularLocation>
    <subcellularLocation>
        <location evidence="1">Nucleus</location>
    </subcellularLocation>
</comment>
<dbReference type="InterPro" id="IPR016024">
    <property type="entry name" value="ARM-type_fold"/>
</dbReference>